<accession>A0A8D8K6J3</accession>
<name>A0A8D8K6J3_CULPI</name>
<evidence type="ECO:0000313" key="2">
    <source>
        <dbReference type="EMBL" id="CAG6582272.1"/>
    </source>
</evidence>
<feature type="region of interest" description="Disordered" evidence="1">
    <location>
        <begin position="70"/>
        <end position="121"/>
    </location>
</feature>
<feature type="compositionally biased region" description="Gly residues" evidence="1">
    <location>
        <begin position="83"/>
        <end position="93"/>
    </location>
</feature>
<organism evidence="2">
    <name type="scientific">Culex pipiens</name>
    <name type="common">House mosquito</name>
    <dbReference type="NCBI Taxonomy" id="7175"/>
    <lineage>
        <taxon>Eukaryota</taxon>
        <taxon>Metazoa</taxon>
        <taxon>Ecdysozoa</taxon>
        <taxon>Arthropoda</taxon>
        <taxon>Hexapoda</taxon>
        <taxon>Insecta</taxon>
        <taxon>Pterygota</taxon>
        <taxon>Neoptera</taxon>
        <taxon>Endopterygota</taxon>
        <taxon>Diptera</taxon>
        <taxon>Nematocera</taxon>
        <taxon>Culicoidea</taxon>
        <taxon>Culicidae</taxon>
        <taxon>Culicinae</taxon>
        <taxon>Culicini</taxon>
        <taxon>Culex</taxon>
        <taxon>Culex</taxon>
    </lineage>
</organism>
<protein>
    <submittedName>
        <fullName evidence="2">(northern house mosquito) hypothetical protein</fullName>
    </submittedName>
</protein>
<dbReference type="AlphaFoldDB" id="A0A8D8K6J3"/>
<dbReference type="EMBL" id="HBUE01202235">
    <property type="protein sequence ID" value="CAG6530446.1"/>
    <property type="molecule type" value="Transcribed_RNA"/>
</dbReference>
<sequence>MFARLPQQAVPDAGQDRVLQQHPDGAVPQRNDQQRSGLRDVLPGGECGAAEERSLWAVCRDRWACRRSRRVPLPDDFAAHSGSGHGGGSGRPGSGQVDAGVPGLPEEAGAAEGRLPQGTSG</sequence>
<dbReference type="EMBL" id="HBUE01308424">
    <property type="protein sequence ID" value="CAG6582272.1"/>
    <property type="molecule type" value="Transcribed_RNA"/>
</dbReference>
<proteinExistence type="predicted"/>
<feature type="region of interest" description="Disordered" evidence="1">
    <location>
        <begin position="1"/>
        <end position="46"/>
    </location>
</feature>
<evidence type="ECO:0000256" key="1">
    <source>
        <dbReference type="SAM" id="MobiDB-lite"/>
    </source>
</evidence>
<reference evidence="2" key="1">
    <citation type="submission" date="2021-05" db="EMBL/GenBank/DDBJ databases">
        <authorList>
            <person name="Alioto T."/>
            <person name="Alioto T."/>
            <person name="Gomez Garrido J."/>
        </authorList>
    </citation>
    <scope>NUCLEOTIDE SEQUENCE</scope>
</reference>